<feature type="transmembrane region" description="Helical" evidence="1">
    <location>
        <begin position="130"/>
        <end position="151"/>
    </location>
</feature>
<evidence type="ECO:0000313" key="3">
    <source>
        <dbReference type="Proteomes" id="UP000774750"/>
    </source>
</evidence>
<keyword evidence="1" id="KW-1133">Transmembrane helix</keyword>
<organism evidence="2 3">
    <name type="scientific">Merdimmobilis hominis</name>
    <dbReference type="NCBI Taxonomy" id="2897707"/>
    <lineage>
        <taxon>Bacteria</taxon>
        <taxon>Bacillati</taxon>
        <taxon>Bacillota</taxon>
        <taxon>Clostridia</taxon>
        <taxon>Eubacteriales</taxon>
        <taxon>Oscillospiraceae</taxon>
        <taxon>Merdimmobilis</taxon>
    </lineage>
</organism>
<dbReference type="Proteomes" id="UP000774750">
    <property type="component" value="Unassembled WGS sequence"/>
</dbReference>
<gene>
    <name evidence="2" type="ORF">H6A12_01555</name>
</gene>
<keyword evidence="1" id="KW-0812">Transmembrane</keyword>
<dbReference type="AlphaFoldDB" id="A0A938X4Y2"/>
<reference evidence="2" key="2">
    <citation type="journal article" date="2021" name="Sci. Rep.">
        <title>The distribution of antibiotic resistance genes in chicken gut microbiota commensals.</title>
        <authorList>
            <person name="Juricova H."/>
            <person name="Matiasovicova J."/>
            <person name="Kubasova T."/>
            <person name="Cejkova D."/>
            <person name="Rychlik I."/>
        </authorList>
    </citation>
    <scope>NUCLEOTIDE SEQUENCE</scope>
    <source>
        <strain evidence="2">An559</strain>
    </source>
</reference>
<evidence type="ECO:0000256" key="1">
    <source>
        <dbReference type="SAM" id="Phobius"/>
    </source>
</evidence>
<feature type="transmembrane region" description="Helical" evidence="1">
    <location>
        <begin position="84"/>
        <end position="109"/>
    </location>
</feature>
<dbReference type="RefSeq" id="WP_204444091.1">
    <property type="nucleotide sequence ID" value="NZ_JACJKY010000002.1"/>
</dbReference>
<evidence type="ECO:0000313" key="2">
    <source>
        <dbReference type="EMBL" id="MBM6919850.1"/>
    </source>
</evidence>
<protein>
    <submittedName>
        <fullName evidence="2">Uncharacterized protein</fullName>
    </submittedName>
</protein>
<keyword evidence="1" id="KW-0472">Membrane</keyword>
<name>A0A938X4Y2_9FIRM</name>
<accession>A0A938X4Y2</accession>
<feature type="transmembrane region" description="Helical" evidence="1">
    <location>
        <begin position="171"/>
        <end position="191"/>
    </location>
</feature>
<sequence>MADAIQLLITLFLLIMLIPLGILITSYVLGALGVQKIAQRRGAQGLWRAWVPIARQQLLGELSDSMPEKQPFCRKYPWRKWYPIAAAILIGAAALMLLITVALWIVPLFRALLQMPMIGEEAIERLMVRMAPIQMICTMLSLLLSAAQIGYRVLEAFILYPVYCRYMKKGAMAFSICGAIFSIHSFFLFAIRNRMEEPVPPVYTTYTNVR</sequence>
<dbReference type="EMBL" id="JACJKY010000002">
    <property type="protein sequence ID" value="MBM6919850.1"/>
    <property type="molecule type" value="Genomic_DNA"/>
</dbReference>
<reference evidence="2" key="1">
    <citation type="submission" date="2020-08" db="EMBL/GenBank/DDBJ databases">
        <authorList>
            <person name="Cejkova D."/>
            <person name="Kubasova T."/>
            <person name="Jahodarova E."/>
            <person name="Rychlik I."/>
        </authorList>
    </citation>
    <scope>NUCLEOTIDE SEQUENCE</scope>
    <source>
        <strain evidence="2">An559</strain>
    </source>
</reference>
<feature type="transmembrane region" description="Helical" evidence="1">
    <location>
        <begin position="7"/>
        <end position="29"/>
    </location>
</feature>
<comment type="caution">
    <text evidence="2">The sequence shown here is derived from an EMBL/GenBank/DDBJ whole genome shotgun (WGS) entry which is preliminary data.</text>
</comment>
<proteinExistence type="predicted"/>
<keyword evidence="3" id="KW-1185">Reference proteome</keyword>